<evidence type="ECO:0000256" key="1">
    <source>
        <dbReference type="ARBA" id="ARBA00023015"/>
    </source>
</evidence>
<feature type="DNA-binding region" description="H-T-H motif" evidence="4">
    <location>
        <begin position="38"/>
        <end position="57"/>
    </location>
</feature>
<name>A0ABT9NR58_9ACTN</name>
<evidence type="ECO:0000259" key="5">
    <source>
        <dbReference type="PROSITE" id="PS50977"/>
    </source>
</evidence>
<gene>
    <name evidence="6" type="ORF">J2S59_002099</name>
</gene>
<dbReference type="InterPro" id="IPR050109">
    <property type="entry name" value="HTH-type_TetR-like_transc_reg"/>
</dbReference>
<evidence type="ECO:0000313" key="7">
    <source>
        <dbReference type="Proteomes" id="UP001240447"/>
    </source>
</evidence>
<dbReference type="PROSITE" id="PS50977">
    <property type="entry name" value="HTH_TETR_2"/>
    <property type="match status" value="1"/>
</dbReference>
<dbReference type="PANTHER" id="PTHR30055:SF234">
    <property type="entry name" value="HTH-TYPE TRANSCRIPTIONAL REGULATOR BETI"/>
    <property type="match status" value="1"/>
</dbReference>
<keyword evidence="1" id="KW-0805">Transcription regulation</keyword>
<organism evidence="6 7">
    <name type="scientific">Nocardioides massiliensis</name>
    <dbReference type="NCBI Taxonomy" id="1325935"/>
    <lineage>
        <taxon>Bacteria</taxon>
        <taxon>Bacillati</taxon>
        <taxon>Actinomycetota</taxon>
        <taxon>Actinomycetes</taxon>
        <taxon>Propionibacteriales</taxon>
        <taxon>Nocardioidaceae</taxon>
        <taxon>Nocardioides</taxon>
    </lineage>
</organism>
<proteinExistence type="predicted"/>
<evidence type="ECO:0000313" key="6">
    <source>
        <dbReference type="EMBL" id="MDP9822290.1"/>
    </source>
</evidence>
<dbReference type="Pfam" id="PF00440">
    <property type="entry name" value="TetR_N"/>
    <property type="match status" value="1"/>
</dbReference>
<dbReference type="RefSeq" id="WP_220138633.1">
    <property type="nucleotide sequence ID" value="NZ_CCXJ01000781.2"/>
</dbReference>
<dbReference type="EMBL" id="JAUSQM010000001">
    <property type="protein sequence ID" value="MDP9822290.1"/>
    <property type="molecule type" value="Genomic_DNA"/>
</dbReference>
<protein>
    <submittedName>
        <fullName evidence="6">AcrR family transcriptional regulator</fullName>
    </submittedName>
</protein>
<dbReference type="Proteomes" id="UP001240447">
    <property type="component" value="Unassembled WGS sequence"/>
</dbReference>
<keyword evidence="2 4" id="KW-0238">DNA-binding</keyword>
<feature type="domain" description="HTH tetR-type" evidence="5">
    <location>
        <begin position="15"/>
        <end position="75"/>
    </location>
</feature>
<dbReference type="Gene3D" id="1.10.357.10">
    <property type="entry name" value="Tetracycline Repressor, domain 2"/>
    <property type="match status" value="1"/>
</dbReference>
<accession>A0ABT9NR58</accession>
<dbReference type="PANTHER" id="PTHR30055">
    <property type="entry name" value="HTH-TYPE TRANSCRIPTIONAL REGULATOR RUTR"/>
    <property type="match status" value="1"/>
</dbReference>
<keyword evidence="3" id="KW-0804">Transcription</keyword>
<evidence type="ECO:0000256" key="2">
    <source>
        <dbReference type="ARBA" id="ARBA00023125"/>
    </source>
</evidence>
<comment type="caution">
    <text evidence="6">The sequence shown here is derived from an EMBL/GenBank/DDBJ whole genome shotgun (WGS) entry which is preliminary data.</text>
</comment>
<evidence type="ECO:0000256" key="4">
    <source>
        <dbReference type="PROSITE-ProRule" id="PRU00335"/>
    </source>
</evidence>
<evidence type="ECO:0000256" key="3">
    <source>
        <dbReference type="ARBA" id="ARBA00023163"/>
    </source>
</evidence>
<dbReference type="InterPro" id="IPR001647">
    <property type="entry name" value="HTH_TetR"/>
</dbReference>
<sequence length="200" mass="21009">MANARIPSLLSPARAATREKLIEAALELATEGGYDAVGIRPVAARAGVSVPTVYQHVSSKDQLLVEALMTLGVRSTEGVRQRPPADASPADRLVRVFQRIMKAAAAKPLLYAALYRAYAASGSLVGAEGVVGFGPEQAGWIGETLRAGDHEGYTDEELDAAARILSMQFLGAMVGVAAGRPVPDALAVLDEATHRLLPPR</sequence>
<dbReference type="PRINTS" id="PR00455">
    <property type="entry name" value="HTHTETR"/>
</dbReference>
<dbReference type="InterPro" id="IPR009057">
    <property type="entry name" value="Homeodomain-like_sf"/>
</dbReference>
<dbReference type="SUPFAM" id="SSF46689">
    <property type="entry name" value="Homeodomain-like"/>
    <property type="match status" value="1"/>
</dbReference>
<keyword evidence="7" id="KW-1185">Reference proteome</keyword>
<reference evidence="6 7" key="1">
    <citation type="submission" date="2023-07" db="EMBL/GenBank/DDBJ databases">
        <title>Sequencing the genomes of 1000 actinobacteria strains.</title>
        <authorList>
            <person name="Klenk H.-P."/>
        </authorList>
    </citation>
    <scope>NUCLEOTIDE SEQUENCE [LARGE SCALE GENOMIC DNA]</scope>
    <source>
        <strain evidence="6 7">GD13</strain>
    </source>
</reference>